<evidence type="ECO:0000313" key="4">
    <source>
        <dbReference type="EMBL" id="OWZ01532.1"/>
    </source>
</evidence>
<dbReference type="InterPro" id="IPR048324">
    <property type="entry name" value="ZSWIM1-3_RNaseH-like"/>
</dbReference>
<dbReference type="Pfam" id="PF21056">
    <property type="entry name" value="ZSWIM1-3_RNaseH-like"/>
    <property type="match status" value="1"/>
</dbReference>
<feature type="region of interest" description="Disordered" evidence="2">
    <location>
        <begin position="645"/>
        <end position="672"/>
    </location>
</feature>
<evidence type="ECO:0000313" key="5">
    <source>
        <dbReference type="Proteomes" id="UP000198211"/>
    </source>
</evidence>
<proteinExistence type="predicted"/>
<sequence>MAKAAEERNARGSHVLRSNSTSNASEEEADGDDVEEADAEESGDEGAAEEEQVDEYTGEEEQDDGDTGEEGRDDVDTGEEEPNDGAHVNRKRTASDLEEEAMVTVPPFAAGQRSWEVFEAALKDYMKRTSQVLVVMENINIQRRNKTLRAQKQYKGKRDDEIPLVPAVWKLYQRKYICTHGWGERERSKTGKRKFHKLRRDGCPFQFLAQLAQDSTGVWAIQLRREDYRHNHNVGTNIHRHYPGIRQVPSKSPLMPGIELLVEAQAGNSKIYDYIRGHSMHRVTMTDVRNLVNRIRASGVQLSDDDAVAETVVNFNLECEKNVSTDNENARGQTGVISFTTAHMRSTVDSFPEVVQMDCTHKTNKYNYQLLSIVAMDQFGHGQPVQYSLLETTSDWHISKAIDHFKRATEHWRLVRIVIVDKDMTEVEKGKYGSYDKDVVVQLKHLIHNLTYAKTVEQYKFFKAWQQRLEEEYESRVEMPGTLRNTGYSEEMNIVLDNGDHVLVRNDAHEYQLQKDGLLCDCEFAQTMKLPCRHAMVYKQSTGSAFTIPFAAIEARWFSQTRCGSTQVAALSSPFQAKLFKVDMTTAPAALTEREKFRRAQQMFGRISSELATFPDDSFESAMSQFDDWWHNLRNGQSSIVDATQVSSDTRALQSDTEPGSKRGVENKDDTFAADGADIGGGSDIDEQEPLTQISSSQNFVKKARAALKEYNEGMRLRRLLRDKDVCDVMYCLEEIKPQFSELRSYLQAIHVRLHGEAFSFKWKVDSSFIPDTVRFRFPEATVDKMRERFNEEKYTLNDGKPVREEIAIDGEATVDNVVVVVEKVGTFEREQIDAMKWLWNLHNV</sequence>
<evidence type="ECO:0000259" key="3">
    <source>
        <dbReference type="PROSITE" id="PS50966"/>
    </source>
</evidence>
<name>A0A225V8A5_9STRA</name>
<dbReference type="InterPro" id="IPR052579">
    <property type="entry name" value="Zinc_finger_SWIM"/>
</dbReference>
<evidence type="ECO:0000256" key="1">
    <source>
        <dbReference type="PROSITE-ProRule" id="PRU00325"/>
    </source>
</evidence>
<dbReference type="EMBL" id="NBNE01006779">
    <property type="protein sequence ID" value="OWZ01532.1"/>
    <property type="molecule type" value="Genomic_DNA"/>
</dbReference>
<feature type="compositionally biased region" description="Basic and acidic residues" evidence="2">
    <location>
        <begin position="659"/>
        <end position="671"/>
    </location>
</feature>
<feature type="domain" description="SWIM-type" evidence="3">
    <location>
        <begin position="511"/>
        <end position="543"/>
    </location>
</feature>
<dbReference type="OrthoDB" id="89288at2759"/>
<dbReference type="PROSITE" id="PS50966">
    <property type="entry name" value="ZF_SWIM"/>
    <property type="match status" value="1"/>
</dbReference>
<dbReference type="STRING" id="4795.A0A225V8A5"/>
<accession>A0A225V8A5</accession>
<evidence type="ECO:0000256" key="2">
    <source>
        <dbReference type="SAM" id="MobiDB-lite"/>
    </source>
</evidence>
<dbReference type="AlphaFoldDB" id="A0A225V8A5"/>
<dbReference type="Proteomes" id="UP000198211">
    <property type="component" value="Unassembled WGS sequence"/>
</dbReference>
<feature type="compositionally biased region" description="Basic and acidic residues" evidence="2">
    <location>
        <begin position="1"/>
        <end position="10"/>
    </location>
</feature>
<gene>
    <name evidence="4" type="ORF">PHMEG_00027057</name>
</gene>
<comment type="caution">
    <text evidence="4">The sequence shown here is derived from an EMBL/GenBank/DDBJ whole genome shotgun (WGS) entry which is preliminary data.</text>
</comment>
<dbReference type="InterPro" id="IPR007527">
    <property type="entry name" value="Znf_SWIM"/>
</dbReference>
<keyword evidence="1" id="KW-0863">Zinc-finger</keyword>
<keyword evidence="1" id="KW-0862">Zinc</keyword>
<keyword evidence="1" id="KW-0479">Metal-binding</keyword>
<reference evidence="5" key="1">
    <citation type="submission" date="2017-03" db="EMBL/GenBank/DDBJ databases">
        <title>Phytopthora megakarya and P. palmivora, two closely related causual agents of cacao black pod achieved similar genome size and gene model numbers by different mechanisms.</title>
        <authorList>
            <person name="Ali S."/>
            <person name="Shao J."/>
            <person name="Larry D.J."/>
            <person name="Kronmiller B."/>
            <person name="Shen D."/>
            <person name="Strem M.D."/>
            <person name="Melnick R.L."/>
            <person name="Guiltinan M.J."/>
            <person name="Tyler B.M."/>
            <person name="Meinhardt L.W."/>
            <person name="Bailey B.A."/>
        </authorList>
    </citation>
    <scope>NUCLEOTIDE SEQUENCE [LARGE SCALE GENOMIC DNA]</scope>
    <source>
        <strain evidence="5">zdho120</strain>
    </source>
</reference>
<feature type="region of interest" description="Disordered" evidence="2">
    <location>
        <begin position="1"/>
        <end position="98"/>
    </location>
</feature>
<dbReference type="GO" id="GO:0008270">
    <property type="term" value="F:zinc ion binding"/>
    <property type="evidence" value="ECO:0007669"/>
    <property type="project" value="UniProtKB-KW"/>
</dbReference>
<dbReference type="PANTHER" id="PTHR31569:SF4">
    <property type="entry name" value="SWIM-TYPE DOMAIN-CONTAINING PROTEIN"/>
    <property type="match status" value="1"/>
</dbReference>
<keyword evidence="5" id="KW-1185">Reference proteome</keyword>
<protein>
    <recommendedName>
        <fullName evidence="3">SWIM-type domain-containing protein</fullName>
    </recommendedName>
</protein>
<organism evidence="4 5">
    <name type="scientific">Phytophthora megakarya</name>
    <dbReference type="NCBI Taxonomy" id="4795"/>
    <lineage>
        <taxon>Eukaryota</taxon>
        <taxon>Sar</taxon>
        <taxon>Stramenopiles</taxon>
        <taxon>Oomycota</taxon>
        <taxon>Peronosporomycetes</taxon>
        <taxon>Peronosporales</taxon>
        <taxon>Peronosporaceae</taxon>
        <taxon>Phytophthora</taxon>
    </lineage>
</organism>
<feature type="compositionally biased region" description="Polar residues" evidence="2">
    <location>
        <begin position="645"/>
        <end position="658"/>
    </location>
</feature>
<feature type="compositionally biased region" description="Acidic residues" evidence="2">
    <location>
        <begin position="25"/>
        <end position="83"/>
    </location>
</feature>
<dbReference type="PANTHER" id="PTHR31569">
    <property type="entry name" value="SWIM-TYPE DOMAIN-CONTAINING PROTEIN"/>
    <property type="match status" value="1"/>
</dbReference>
<feature type="non-terminal residue" evidence="4">
    <location>
        <position position="845"/>
    </location>
</feature>